<reference evidence="1 2" key="1">
    <citation type="submission" date="2019-03" db="EMBL/GenBank/DDBJ databases">
        <title>Bradyrhizobium diversity isolated from nodules of Chamaecrista fasciculata.</title>
        <authorList>
            <person name="Klepa M.S."/>
            <person name="Urquiaga M.O."/>
            <person name="Hungria M."/>
            <person name="Delamuta J.R."/>
        </authorList>
    </citation>
    <scope>NUCLEOTIDE SEQUENCE [LARGE SCALE GENOMIC DNA]</scope>
    <source>
        <strain evidence="1 2">CNPSo 3448</strain>
    </source>
</reference>
<dbReference type="OrthoDB" id="525451at2"/>
<comment type="caution">
    <text evidence="1">The sequence shown here is derived from an EMBL/GenBank/DDBJ whole genome shotgun (WGS) entry which is preliminary data.</text>
</comment>
<evidence type="ECO:0000313" key="2">
    <source>
        <dbReference type="Proteomes" id="UP000297966"/>
    </source>
</evidence>
<accession>A0A4Y9M3W1</accession>
<evidence type="ECO:0000313" key="1">
    <source>
        <dbReference type="EMBL" id="TFV49713.1"/>
    </source>
</evidence>
<name>A0A4Y9M3W1_9BRAD</name>
<gene>
    <name evidence="1" type="ORF">E4K65_05910</name>
</gene>
<dbReference type="Pfam" id="PF14224">
    <property type="entry name" value="DUF4331"/>
    <property type="match status" value="2"/>
</dbReference>
<protein>
    <submittedName>
        <fullName evidence="1">DUF4331 domain-containing protein</fullName>
    </submittedName>
</protein>
<dbReference type="InterPro" id="IPR025566">
    <property type="entry name" value="DUF4331"/>
</dbReference>
<organism evidence="1 2">
    <name type="scientific">Bradyrhizobium niftali</name>
    <dbReference type="NCBI Taxonomy" id="2560055"/>
    <lineage>
        <taxon>Bacteria</taxon>
        <taxon>Pseudomonadati</taxon>
        <taxon>Pseudomonadota</taxon>
        <taxon>Alphaproteobacteria</taxon>
        <taxon>Hyphomicrobiales</taxon>
        <taxon>Nitrobacteraceae</taxon>
        <taxon>Bradyrhizobium</taxon>
    </lineage>
</organism>
<dbReference type="Proteomes" id="UP000297966">
    <property type="component" value="Unassembled WGS sequence"/>
</dbReference>
<dbReference type="EMBL" id="SPQT01000002">
    <property type="protein sequence ID" value="TFV49713.1"/>
    <property type="molecule type" value="Genomic_DNA"/>
</dbReference>
<keyword evidence="2" id="KW-1185">Reference proteome</keyword>
<sequence>MSHHYSGPNVGFPHGDARLDLTDLYAFPSPADASRLVLIMNVHPSYSLLSQEPTTPEPFAADAMYEFKIDTNADAVADIAYRVCFSAFANRKQTAVLRRVEGIQAAETSDEGQLIEEWPVSMDKEALVVEGPDHRFFAGWRSDPFFFDPTGAINGFHFSGRDNFIDKDVCSIVLELPRSALGAKPFGVWARTVDRTNGKWIQADRGAKPSQSIFLTGEAGADYQASEPSGDSRFIPIFAHSLEHTGEYASVDAMRVAATLLPDILHFDPALPASYPGNGRALTDDVLDHFLSLLTNGRVKSDGVGPHRDLLAGFPYLGPPHAAAAERFTAYEALQGGSSARKD</sequence>
<dbReference type="RefSeq" id="WP_135173360.1">
    <property type="nucleotide sequence ID" value="NZ_SPQT01000002.1"/>
</dbReference>
<proteinExistence type="predicted"/>
<dbReference type="AlphaFoldDB" id="A0A4Y9M3W1"/>